<dbReference type="InterPro" id="IPR012334">
    <property type="entry name" value="Pectin_lyas_fold"/>
</dbReference>
<name>A0ABT0RX71_9SPHN</name>
<evidence type="ECO:0000256" key="1">
    <source>
        <dbReference type="SAM" id="SignalP"/>
    </source>
</evidence>
<protein>
    <submittedName>
        <fullName evidence="3">YDG domain-containing protein</fullName>
    </submittedName>
</protein>
<evidence type="ECO:0000259" key="2">
    <source>
        <dbReference type="SMART" id="SM00912"/>
    </source>
</evidence>
<dbReference type="Gene3D" id="2.160.20.10">
    <property type="entry name" value="Single-stranded right-handed beta-helix, Pectin lyase-like"/>
    <property type="match status" value="1"/>
</dbReference>
<dbReference type="RefSeq" id="WP_249904909.1">
    <property type="nucleotide sequence ID" value="NZ_JAMGBA010000002.1"/>
</dbReference>
<dbReference type="Pfam" id="PF18657">
    <property type="entry name" value="YDG"/>
    <property type="match status" value="9"/>
</dbReference>
<dbReference type="InterPro" id="IPR041286">
    <property type="entry name" value="MBG_2"/>
</dbReference>
<organism evidence="3 4">
    <name type="scientific">Sphingomonas caseinilyticus</name>
    <dbReference type="NCBI Taxonomy" id="2908205"/>
    <lineage>
        <taxon>Bacteria</taxon>
        <taxon>Pseudomonadati</taxon>
        <taxon>Pseudomonadota</taxon>
        <taxon>Alphaproteobacteria</taxon>
        <taxon>Sphingomonadales</taxon>
        <taxon>Sphingomonadaceae</taxon>
        <taxon>Sphingomonas</taxon>
    </lineage>
</organism>
<evidence type="ECO:0000313" key="3">
    <source>
        <dbReference type="EMBL" id="MCL6699501.1"/>
    </source>
</evidence>
<dbReference type="SUPFAM" id="SSF51126">
    <property type="entry name" value="Pectin lyase-like"/>
    <property type="match status" value="1"/>
</dbReference>
<dbReference type="EMBL" id="JAMGBA010000002">
    <property type="protein sequence ID" value="MCL6699501.1"/>
    <property type="molecule type" value="Genomic_DNA"/>
</dbReference>
<comment type="caution">
    <text evidence="3">The sequence shown here is derived from an EMBL/GenBank/DDBJ whole genome shotgun (WGS) entry which is preliminary data.</text>
</comment>
<keyword evidence="1" id="KW-0732">Signal</keyword>
<evidence type="ECO:0000313" key="4">
    <source>
        <dbReference type="Proteomes" id="UP001203410"/>
    </source>
</evidence>
<dbReference type="Pfam" id="PF18676">
    <property type="entry name" value="MBG_2"/>
    <property type="match status" value="1"/>
</dbReference>
<dbReference type="InterPro" id="IPR041248">
    <property type="entry name" value="YDG"/>
</dbReference>
<dbReference type="Pfam" id="PF05860">
    <property type="entry name" value="TPS"/>
    <property type="match status" value="1"/>
</dbReference>
<sequence length="2205" mass="215885">MATIRNQSRIAAKFLLNAAPLALALGLATPANAQFANTNAGTISTNVNGGSGSTVVTGATANGAGADTTTITLGNSRTILNWDSFNLSAEDSLNYVFNSNTDIVLNRVNGGTGTQINGALSSYLGAVGGTYGGNVWFIDPTGIAVGGNATVNVGGLLLSTLGLTDADFFDDNSFNFSGVGGAITVNADAGAVGQLNARNGAITMVAPGINFSGNADASTNIGLIGARNAQILFDSNLGTYLAVTINQGSDQVTAVNVTSSASFNADSAASGGKTLIMSAGSGGAALGSILLGGTSADRVEFVEGDVVLHAAGDVTVPTTLVSGGAVQPLGAATGQGDVTIGALNVSAGNLDVRAADDLTTNQTVAVAQGSARLEAGDLMTVNTSVSTKGDYTIVADDWTGTGVFAPTFTGGAGVGDFNITDTAFGLTIGGKTAPDDLRITTVGGDLTINGAIAATNGNIELGSNSGNIILNAPVTTGTGAGRYVMFTGSPTQNAAGVITTNTLQGSGVQFTLDGASNQITNLGPISTFRDIRIKDAGGGLAITGNLSVTDGWILLTTPGVLSAGAVSLTAGTQKIMEFTASSIALTGTSITGQSYFHAPVIIGGNVTMDSRINGTSRFEGTISGDGLAGADSLSVRNIEIVGAVNNSLANLTTTGTAYVSNNVSVSNNLTIGGQTRVVSSPAGSIALTAGGNLVLTGSAIIGGGSPVNLSLTGGAITASTIGSAGTTFTNVGFNGTATISGDVLATGAVTFASPLRLTAGNHLVQGSSLNFGSSVLAVSIADDVTLRAFTTGSGAATFSGSIQDIDQLAVDAGQVTFAGINNRVGTLAVSADTGAVDFNNNSALTIGTVGTVNGITASGPVSLQSSGGMSLQSSIVTPGNVSLYIRSGDISQAALAGITANQLSIFGGSWESTIASAILTGNNDVNSLDGTIYGSLTLANSGQLTVNALQVAQNLDVSTTGNMTVAGDVRNTHVGNLSLRAGGDMTLNANLSATHAYTAAGNVNLTAGGLMSGGTGKTIIGTDISMTADDWTGGILGTAVLKESRDLSIIDTSGLTISALTDVNAVRNLSITTLNGDLNVGGIAPGGSVTLSSGGALTITDTVAAPGDLSATAAGSIAVNRLAQAGGNAFLRSTGGSLSIGSLGQVRGVDVTLAAAGNFSNAGGAGAIAATNRWLVYSTNPASNSFGGLDSGNTAIWNASYGSHNPASISGNRYIFTYQPIATVTTVDASKVYGTDLSGSTASLYTLAGLHAGVAGAFLGDTLASAFSGAPLISSAGLAANADVAGGPYAVTATGGTLVSTSGYGLAFANSGKISVTPKALTGTVSANDKTYDGTTSATGSVSLSGVLSGDDVTASALLAFADRNAGSDKSVTISGGSLSGSDAGNYSLSLPASTLASIFQKALTGTVTANDKTYDGTAAATGSVSLSGVVGGDNVTASALLAFADKNAGSNKVVTISGGSLSGTDAGNYSLTLPASTLASILQKALTGTVTANNKTYDGTIDATGSVALGGVVAGDNVTAAADFAFADKNAGTGKTVNVSNASLAGSDAGNYTLSLAPSVVADIFQKSIAATVIANDKTYDGTNAGSGTVSLAGIVAGDSVSTSGGAFTFTDKNAGTDKSVTVSGVTLTGTDADNYALTVPASVLADIFQKAISATVTADDKIYDGTVDATGSVTLGGVISGDTVGTSAGTFSFADKNAGPDKLVTVSGVILTGTDASNYSLSVPGSVLADIMQKVLTATVTANSRTYDGTTSATGSVALAGIIGGDMVGASDGSFEFTDKNAGTGKAVTVSGIALTGSDAGNYSVTIPATVLADIFRKTITATVVADDKTYDGTTAATGSVNLAGTVSGDSVTGSADLAFADKNAGTGKVVTVSNAALAGVDAGNYLLETPSSALADIARKAIGGTVTVDSKTYDGTTAATGSVSLQGVVAGDTVAASANLAFADKNAGTGKTVNVTNVAASGADAGNYVVTLPGAVVADILKKAITGSVTANSKTYDGTTDATGTIQLTGVIAGDSVTGSASLAFSDKNAGTGKIVNVGSASLSGSDAGNYSVNLPASVVADILKRAITVSADAQSKIEGSGDPALTYAVTQGSLVTGDTLGGGLTRAPGEGPGDYAIGQGSLAATANYELTFVGNTLTIEAKSVPTNPVMQDAQRNLLTYLAEVNEKRADPLVVVDERNLDCSESADRGQGCDRGAGVTAP</sequence>
<proteinExistence type="predicted"/>
<keyword evidence="4" id="KW-1185">Reference proteome</keyword>
<dbReference type="SMART" id="SM00912">
    <property type="entry name" value="Haemagg_act"/>
    <property type="match status" value="1"/>
</dbReference>
<reference evidence="3 4" key="1">
    <citation type="submission" date="2022-05" db="EMBL/GenBank/DDBJ databases">
        <authorList>
            <person name="Jo J.-H."/>
            <person name="Im W.-T."/>
        </authorList>
    </citation>
    <scope>NUCLEOTIDE SEQUENCE [LARGE SCALE GENOMIC DNA]</scope>
    <source>
        <strain evidence="3 4">NSE70-1</strain>
    </source>
</reference>
<gene>
    <name evidence="3" type="ORF">LZ496_11990</name>
</gene>
<feature type="signal peptide" evidence="1">
    <location>
        <begin position="1"/>
        <end position="33"/>
    </location>
</feature>
<feature type="chain" id="PRO_5047253960" evidence="1">
    <location>
        <begin position="34"/>
        <end position="2205"/>
    </location>
</feature>
<dbReference type="NCBIfam" id="TIGR01901">
    <property type="entry name" value="adhes_NPXG"/>
    <property type="match status" value="1"/>
</dbReference>
<dbReference type="InterPro" id="IPR011050">
    <property type="entry name" value="Pectin_lyase_fold/virulence"/>
</dbReference>
<dbReference type="InterPro" id="IPR008638">
    <property type="entry name" value="FhaB/CdiA-like_TPS"/>
</dbReference>
<feature type="domain" description="Filamentous haemagglutinin FhaB/tRNA nuclease CdiA-like TPS" evidence="2">
    <location>
        <begin position="50"/>
        <end position="167"/>
    </location>
</feature>
<accession>A0ABT0RX71</accession>
<dbReference type="Proteomes" id="UP001203410">
    <property type="component" value="Unassembled WGS sequence"/>
</dbReference>